<reference evidence="8 9" key="1">
    <citation type="journal article" date="2012" name="Eukaryot. Cell">
        <title>Genome sequence of the Trichosporon asahii environmental strain CBS 8904.</title>
        <authorList>
            <person name="Yang R.Y."/>
            <person name="Li H.T."/>
            <person name="Zhu H."/>
            <person name="Zhou G.P."/>
            <person name="Wang M."/>
            <person name="Wang L."/>
        </authorList>
    </citation>
    <scope>NUCLEOTIDE SEQUENCE [LARGE SCALE GENOMIC DNA]</scope>
    <source>
        <strain evidence="8 9">CBS 8904</strain>
    </source>
</reference>
<feature type="domain" description="PLD phosphodiesterase" evidence="7">
    <location>
        <begin position="621"/>
        <end position="648"/>
    </location>
</feature>
<dbReference type="InterPro" id="IPR015679">
    <property type="entry name" value="PLipase_D_fam"/>
</dbReference>
<dbReference type="Gene3D" id="3.30.870.10">
    <property type="entry name" value="Endonuclease Chain A"/>
    <property type="match status" value="3"/>
</dbReference>
<evidence type="ECO:0000256" key="4">
    <source>
        <dbReference type="ARBA" id="ARBA00022963"/>
    </source>
</evidence>
<dbReference type="InterPro" id="IPR001736">
    <property type="entry name" value="PLipase_D/transphosphatidylase"/>
</dbReference>
<feature type="compositionally biased region" description="Basic and acidic residues" evidence="6">
    <location>
        <begin position="845"/>
        <end position="858"/>
    </location>
</feature>
<dbReference type="GO" id="GO:0009395">
    <property type="term" value="P:phospholipid catabolic process"/>
    <property type="evidence" value="ECO:0007669"/>
    <property type="project" value="TreeGrafter"/>
</dbReference>
<dbReference type="PANTHER" id="PTHR18896">
    <property type="entry name" value="PHOSPHOLIPASE D"/>
    <property type="match status" value="1"/>
</dbReference>
<dbReference type="Pfam" id="PF13091">
    <property type="entry name" value="PLDc_2"/>
    <property type="match status" value="1"/>
</dbReference>
<accession>K1V9K0</accession>
<keyword evidence="4" id="KW-0442">Lipid degradation</keyword>
<dbReference type="SMART" id="SM00155">
    <property type="entry name" value="PLDc"/>
    <property type="match status" value="2"/>
</dbReference>
<dbReference type="PROSITE" id="PS50035">
    <property type="entry name" value="PLD"/>
    <property type="match status" value="2"/>
</dbReference>
<proteinExistence type="predicted"/>
<keyword evidence="2" id="KW-0677">Repeat</keyword>
<feature type="region of interest" description="Disordered" evidence="6">
    <location>
        <begin position="1"/>
        <end position="46"/>
    </location>
</feature>
<dbReference type="InterPro" id="IPR025202">
    <property type="entry name" value="PLD-like_dom"/>
</dbReference>
<protein>
    <recommendedName>
        <fullName evidence="1">phospholipase D</fullName>
        <ecNumber evidence="1">3.1.4.4</ecNumber>
    </recommendedName>
</protein>
<dbReference type="OrthoDB" id="14911at2759"/>
<dbReference type="CDD" id="cd09141">
    <property type="entry name" value="PLDc_vPLD1_2_yPLD_like_2"/>
    <property type="match status" value="1"/>
</dbReference>
<dbReference type="eggNOG" id="KOG1329">
    <property type="taxonomic scope" value="Eukaryota"/>
</dbReference>
<organism evidence="8 9">
    <name type="scientific">Trichosporon asahii var. asahii (strain CBS 8904)</name>
    <name type="common">Yeast</name>
    <dbReference type="NCBI Taxonomy" id="1220162"/>
    <lineage>
        <taxon>Eukaryota</taxon>
        <taxon>Fungi</taxon>
        <taxon>Dikarya</taxon>
        <taxon>Basidiomycota</taxon>
        <taxon>Agaricomycotina</taxon>
        <taxon>Tremellomycetes</taxon>
        <taxon>Trichosporonales</taxon>
        <taxon>Trichosporonaceae</taxon>
        <taxon>Trichosporon</taxon>
    </lineage>
</organism>
<feature type="compositionally biased region" description="Low complexity" evidence="6">
    <location>
        <begin position="869"/>
        <end position="879"/>
    </location>
</feature>
<evidence type="ECO:0000259" key="7">
    <source>
        <dbReference type="PROSITE" id="PS50035"/>
    </source>
</evidence>
<evidence type="ECO:0000313" key="8">
    <source>
        <dbReference type="EMBL" id="EKC97420.1"/>
    </source>
</evidence>
<feature type="region of interest" description="Disordered" evidence="6">
    <location>
        <begin position="832"/>
        <end position="910"/>
    </location>
</feature>
<dbReference type="SUPFAM" id="SSF56024">
    <property type="entry name" value="Phospholipase D/nuclease"/>
    <property type="match status" value="2"/>
</dbReference>
<dbReference type="STRING" id="1220162.K1V9K0"/>
<dbReference type="HOGENOM" id="CLU_000690_2_2_1"/>
<dbReference type="AlphaFoldDB" id="K1V9K0"/>
<evidence type="ECO:0000256" key="5">
    <source>
        <dbReference type="ARBA" id="ARBA00023098"/>
    </source>
</evidence>
<keyword evidence="5" id="KW-0443">Lipid metabolism</keyword>
<feature type="compositionally biased region" description="Low complexity" evidence="6">
    <location>
        <begin position="23"/>
        <end position="34"/>
    </location>
</feature>
<comment type="caution">
    <text evidence="8">The sequence shown here is derived from an EMBL/GenBank/DDBJ whole genome shotgun (WGS) entry which is preliminary data.</text>
</comment>
<feature type="compositionally biased region" description="Polar residues" evidence="6">
    <location>
        <begin position="832"/>
        <end position="841"/>
    </location>
</feature>
<sequence length="936" mass="107302">MSVPVPKSSDPSAFQDDDSSIAPSTSTETGTSPTYNKKDVPQPSRVSRFMGKVDRITSGVSRLGTAVATTWNPNHRHDEEWEKEIDRKIEDIRNGHRFRSFAPEREGNMVKWHIDGHDYFWALSEMIDRAESTIMILDWWLSPELQLRRPAAKYPEWRLDRLLQRKAAEGVRIYVQVYKEHALEDLHENIACQRHPDHSGGELVYYFSHHDKLCIVDNKYAALGGLDACFGRWDTHDHPLADVHPTKFGNSLFPGQDYNNSRVMDFQTVDKFTSNELAIQDTTRMLVDLVQHFCERWNFVKEFKYKHEKRMDWLQLPSPWADVYSETDAGKAAEDKKFREEHPHLSRWKEKGRQLYHPFHFPPSEEPRAHEEVPSGTARVQVVRSISDWSHGYLTEDSVQQAYIGLIREANHFIYIENQFFITATDDTTPVKNQIGAALVERAESGLKAIMEAQYRSINRGGKSIFEKIRAEGFDPNEYISFWNLRSYDRINAAESVIKAQEEASGVKFHEAQVAMARLYVGEAGDQVDEDEYVYIEKPHDQATAAAETNKKKTAREAVKIPRTMAEARDIIDRFEAAGAPQGKPTEDNICQHALRTEGQTLLDEPWNGTEQEERDALVSELCYIHSKLMIVDDRRVIVGSANINDRSQNGDHDSEIAVVIEDTELVEMSMGGRKYMGSKLATSWRRALMREHLGLAPCQVVGRETAQMHPVPVPNEYDWGSPDDLLVEDPLGVDFSRLWRETAKENRRIFDRIFKTVPNSMVRNWGQYKDFVERNKGIKRSETKFQQSKDWSLHKHSWLVFVKARAGHCLPAMEQGQRDISPRLRRNYTPQLAQSGSELTTGRPRHELGHDAARDPDGADQGARRAPRSAPWAPWAPSFGPRPPPNLHRDEGRRVGDGEWSDGRSMETRANVQEEKWITGGDWIAVNPITLAIYI</sequence>
<dbReference type="InParanoid" id="K1V9K0"/>
<feature type="domain" description="PLD phosphodiesterase" evidence="7">
    <location>
        <begin position="205"/>
        <end position="232"/>
    </location>
</feature>
<dbReference type="PANTHER" id="PTHR18896:SF186">
    <property type="entry name" value="PHOSPHOLIPASE D"/>
    <property type="match status" value="1"/>
</dbReference>
<dbReference type="GO" id="GO:0004630">
    <property type="term" value="F:phospholipase D activity"/>
    <property type="evidence" value="ECO:0007669"/>
    <property type="project" value="UniProtKB-EC"/>
</dbReference>
<evidence type="ECO:0000256" key="1">
    <source>
        <dbReference type="ARBA" id="ARBA00012027"/>
    </source>
</evidence>
<evidence type="ECO:0000313" key="9">
    <source>
        <dbReference type="Proteomes" id="UP000006757"/>
    </source>
</evidence>
<dbReference type="EMBL" id="AMBO01000412">
    <property type="protein sequence ID" value="EKC97420.1"/>
    <property type="molecule type" value="Genomic_DNA"/>
</dbReference>
<evidence type="ECO:0000256" key="2">
    <source>
        <dbReference type="ARBA" id="ARBA00022737"/>
    </source>
</evidence>
<dbReference type="OMA" id="VRHPHRE"/>
<evidence type="ECO:0000256" key="3">
    <source>
        <dbReference type="ARBA" id="ARBA00022801"/>
    </source>
</evidence>
<dbReference type="Proteomes" id="UP000006757">
    <property type="component" value="Unassembled WGS sequence"/>
</dbReference>
<evidence type="ECO:0000256" key="6">
    <source>
        <dbReference type="SAM" id="MobiDB-lite"/>
    </source>
</evidence>
<keyword evidence="9" id="KW-1185">Reference proteome</keyword>
<feature type="compositionally biased region" description="Basic and acidic residues" evidence="6">
    <location>
        <begin position="888"/>
        <end position="910"/>
    </location>
</feature>
<dbReference type="EC" id="3.1.4.4" evidence="1"/>
<name>K1V9K0_TRIAC</name>
<gene>
    <name evidence="8" type="ORF">A1Q2_08343</name>
</gene>
<keyword evidence="3" id="KW-0378">Hydrolase</keyword>